<comment type="caution">
    <text evidence="1">The sequence shown here is derived from an EMBL/GenBank/DDBJ whole genome shotgun (WGS) entry which is preliminary data.</text>
</comment>
<protein>
    <submittedName>
        <fullName evidence="1">Uncharacterized protein</fullName>
    </submittedName>
</protein>
<sequence>MHYAWGIGVETHFDCILETFHKEKPDQLKTVSRRLSPPTSNVAFLYLRAAEKIKFYSQPKIHGKGCVLGERYDENQFLQ</sequence>
<reference evidence="1 2" key="1">
    <citation type="journal article" date="2016" name="Nat. Commun.">
        <title>Thousands of microbial genomes shed light on interconnected biogeochemical processes in an aquifer system.</title>
        <authorList>
            <person name="Anantharaman K."/>
            <person name="Brown C.T."/>
            <person name="Hug L.A."/>
            <person name="Sharon I."/>
            <person name="Castelle C.J."/>
            <person name="Probst A.J."/>
            <person name="Thomas B.C."/>
            <person name="Singh A."/>
            <person name="Wilkins M.J."/>
            <person name="Karaoz U."/>
            <person name="Brodie E.L."/>
            <person name="Williams K.H."/>
            <person name="Hubbard S.S."/>
            <person name="Banfield J.F."/>
        </authorList>
    </citation>
    <scope>NUCLEOTIDE SEQUENCE [LARGE SCALE GENOMIC DNA]</scope>
</reference>
<proteinExistence type="predicted"/>
<name>A0A1F7X0R9_9BACT</name>
<evidence type="ECO:0000313" key="1">
    <source>
        <dbReference type="EMBL" id="OGM08309.1"/>
    </source>
</evidence>
<dbReference type="EMBL" id="MGFP01000055">
    <property type="protein sequence ID" value="OGM08309.1"/>
    <property type="molecule type" value="Genomic_DNA"/>
</dbReference>
<gene>
    <name evidence="1" type="ORF">A2159_02015</name>
</gene>
<accession>A0A1F7X0R9</accession>
<organism evidence="1 2">
    <name type="scientific">Candidatus Woesebacteria bacterium RBG_13_34_9</name>
    <dbReference type="NCBI Taxonomy" id="1802477"/>
    <lineage>
        <taxon>Bacteria</taxon>
        <taxon>Candidatus Woeseibacteriota</taxon>
    </lineage>
</organism>
<dbReference type="Proteomes" id="UP000179219">
    <property type="component" value="Unassembled WGS sequence"/>
</dbReference>
<dbReference type="AlphaFoldDB" id="A0A1F7X0R9"/>
<evidence type="ECO:0000313" key="2">
    <source>
        <dbReference type="Proteomes" id="UP000179219"/>
    </source>
</evidence>